<dbReference type="EMBL" id="CM042017">
    <property type="protein sequence ID" value="KAI3688458.1"/>
    <property type="molecule type" value="Genomic_DNA"/>
</dbReference>
<proteinExistence type="predicted"/>
<dbReference type="Proteomes" id="UP001055811">
    <property type="component" value="Linkage Group LG09"/>
</dbReference>
<organism evidence="1 2">
    <name type="scientific">Cichorium intybus</name>
    <name type="common">Chicory</name>
    <dbReference type="NCBI Taxonomy" id="13427"/>
    <lineage>
        <taxon>Eukaryota</taxon>
        <taxon>Viridiplantae</taxon>
        <taxon>Streptophyta</taxon>
        <taxon>Embryophyta</taxon>
        <taxon>Tracheophyta</taxon>
        <taxon>Spermatophyta</taxon>
        <taxon>Magnoliopsida</taxon>
        <taxon>eudicotyledons</taxon>
        <taxon>Gunneridae</taxon>
        <taxon>Pentapetalae</taxon>
        <taxon>asterids</taxon>
        <taxon>campanulids</taxon>
        <taxon>Asterales</taxon>
        <taxon>Asteraceae</taxon>
        <taxon>Cichorioideae</taxon>
        <taxon>Cichorieae</taxon>
        <taxon>Cichoriinae</taxon>
        <taxon>Cichorium</taxon>
    </lineage>
</organism>
<comment type="caution">
    <text evidence="1">The sequence shown here is derived from an EMBL/GenBank/DDBJ whole genome shotgun (WGS) entry which is preliminary data.</text>
</comment>
<reference evidence="2" key="1">
    <citation type="journal article" date="2022" name="Mol. Ecol. Resour.">
        <title>The genomes of chicory, endive, great burdock and yacon provide insights into Asteraceae palaeo-polyploidization history and plant inulin production.</title>
        <authorList>
            <person name="Fan W."/>
            <person name="Wang S."/>
            <person name="Wang H."/>
            <person name="Wang A."/>
            <person name="Jiang F."/>
            <person name="Liu H."/>
            <person name="Zhao H."/>
            <person name="Xu D."/>
            <person name="Zhang Y."/>
        </authorList>
    </citation>
    <scope>NUCLEOTIDE SEQUENCE [LARGE SCALE GENOMIC DNA]</scope>
    <source>
        <strain evidence="2">cv. Punajuju</strain>
    </source>
</reference>
<evidence type="ECO:0000313" key="1">
    <source>
        <dbReference type="EMBL" id="KAI3688458.1"/>
    </source>
</evidence>
<gene>
    <name evidence="1" type="ORF">L2E82_46052</name>
</gene>
<accession>A0ACB8YTK9</accession>
<protein>
    <submittedName>
        <fullName evidence="1">Uncharacterized protein</fullName>
    </submittedName>
</protein>
<reference evidence="1 2" key="2">
    <citation type="journal article" date="2022" name="Mol. Ecol. Resour.">
        <title>The genomes of chicory, endive, great burdock and yacon provide insights into Asteraceae paleo-polyploidization history and plant inulin production.</title>
        <authorList>
            <person name="Fan W."/>
            <person name="Wang S."/>
            <person name="Wang H."/>
            <person name="Wang A."/>
            <person name="Jiang F."/>
            <person name="Liu H."/>
            <person name="Zhao H."/>
            <person name="Xu D."/>
            <person name="Zhang Y."/>
        </authorList>
    </citation>
    <scope>NUCLEOTIDE SEQUENCE [LARGE SCALE GENOMIC DNA]</scope>
    <source>
        <strain evidence="2">cv. Punajuju</strain>
        <tissue evidence="1">Leaves</tissue>
    </source>
</reference>
<keyword evidence="2" id="KW-1185">Reference proteome</keyword>
<evidence type="ECO:0000313" key="2">
    <source>
        <dbReference type="Proteomes" id="UP001055811"/>
    </source>
</evidence>
<sequence length="223" mass="25357">MAAYLVSSAMGAHFLMYIAKMQGKLAYRLKSEGATVVTDVSPNQPRWTCRKKDIHPEFYDDAKVYYSGDHVLTTGGTKKEYVVDVWSGNHPFYLDSRSVNLIDADQVEKFRKKFGRIGGLEQFMEIPTLKDEIIIPPKRFDFRVSLLLFHVVIGIYINKGLLALGNVISALGDDKKWKEGGHVPYRDNNFTRLLQGEETLYVYLEYVSGGSIHKLLQQYGPIV</sequence>
<name>A0ACB8YTK9_CICIN</name>